<feature type="signal peptide" evidence="4">
    <location>
        <begin position="1"/>
        <end position="22"/>
    </location>
</feature>
<dbReference type="SUPFAM" id="SSF82171">
    <property type="entry name" value="DPP6 N-terminal domain-like"/>
    <property type="match status" value="1"/>
</dbReference>
<dbReference type="SUPFAM" id="SSF53474">
    <property type="entry name" value="alpha/beta-Hydrolases"/>
    <property type="match status" value="1"/>
</dbReference>
<dbReference type="AlphaFoldDB" id="A0A6J2TRC8"/>
<dbReference type="InterPro" id="IPR050278">
    <property type="entry name" value="Serine_Prot_S9B/DPPIV"/>
</dbReference>
<organism evidence="7 8">
    <name type="scientific">Drosophila lebanonensis</name>
    <name type="common">Fruit fly</name>
    <name type="synonym">Scaptodrosophila lebanonensis</name>
    <dbReference type="NCBI Taxonomy" id="7225"/>
    <lineage>
        <taxon>Eukaryota</taxon>
        <taxon>Metazoa</taxon>
        <taxon>Ecdysozoa</taxon>
        <taxon>Arthropoda</taxon>
        <taxon>Hexapoda</taxon>
        <taxon>Insecta</taxon>
        <taxon>Pterygota</taxon>
        <taxon>Neoptera</taxon>
        <taxon>Endopterygota</taxon>
        <taxon>Diptera</taxon>
        <taxon>Brachycera</taxon>
        <taxon>Muscomorpha</taxon>
        <taxon>Ephydroidea</taxon>
        <taxon>Drosophilidae</taxon>
        <taxon>Scaptodrosophila</taxon>
    </lineage>
</organism>
<dbReference type="GO" id="GO:0008239">
    <property type="term" value="F:dipeptidyl-peptidase activity"/>
    <property type="evidence" value="ECO:0007669"/>
    <property type="project" value="TreeGrafter"/>
</dbReference>
<protein>
    <recommendedName>
        <fullName evidence="3">Venom dipeptidyl peptidase 4</fullName>
    </recommendedName>
</protein>
<dbReference type="GO" id="GO:0005886">
    <property type="term" value="C:plasma membrane"/>
    <property type="evidence" value="ECO:0007669"/>
    <property type="project" value="TreeGrafter"/>
</dbReference>
<dbReference type="Gene3D" id="2.140.10.30">
    <property type="entry name" value="Dipeptidylpeptidase IV, N-terminal domain"/>
    <property type="match status" value="1"/>
</dbReference>
<proteinExistence type="inferred from homology"/>
<dbReference type="InterPro" id="IPR001375">
    <property type="entry name" value="Peptidase_S9_cat"/>
</dbReference>
<evidence type="ECO:0000313" key="7">
    <source>
        <dbReference type="Proteomes" id="UP000504634"/>
    </source>
</evidence>
<dbReference type="InterPro" id="IPR029058">
    <property type="entry name" value="AB_hydrolase_fold"/>
</dbReference>
<name>A0A6J2TRC8_DROLE</name>
<evidence type="ECO:0000259" key="5">
    <source>
        <dbReference type="Pfam" id="PF00326"/>
    </source>
</evidence>
<evidence type="ECO:0000256" key="1">
    <source>
        <dbReference type="ARBA" id="ARBA00010036"/>
    </source>
</evidence>
<feature type="domain" description="Dipeptidylpeptidase IV N-terminal" evidence="6">
    <location>
        <begin position="110"/>
        <end position="463"/>
    </location>
</feature>
<dbReference type="PANTHER" id="PTHR11731:SF154">
    <property type="entry name" value="VENOM DIPEPTIDYL PEPTIDASE 4-LIKE PROTEIN"/>
    <property type="match status" value="1"/>
</dbReference>
<sequence length="756" mass="85748">MCAKLHLILLLLLPLFVGLSQAGVFVRQRERQQKQAGRADGEKTPWELREAIYGASGQIGFNGTWISDNEFYYTATDKSIHKYNAASKTDSIFVGAGFLNKYTGATFTLSPDNTKILVRYNLTLGFRHSYIAQYDIYDIAKDTAINVHNGEKLQYCGWAPNQGRLAYVYENNVYVHFEENQEVAITNDGVTGVVYNGVPDWVYEEEVLGSGSALWWSPDGSKLAVGFFNDTNVETFKYFLYGDTDDDFQQYPTELDLKYPKTGTPNPVVSLKVFDFDNEQNITSIQLSAPVSIVSLDHILQNVVWSNNTYMLITWLNRRQNLGSLQSCSYQGVCSEVKRLEEPDGWIGISTPKCLSNGLNCIFANWIDNWFQVWNLDLQTGQNIWQSRGNFTVINVYGYDEANQKLFYQATQPGDPSVRHVYSNDDCLSCKLIDADGAACRMASASFSKDYSYYTILCSGPNPTYSRIYSASTQALVSDWEPNTAYRVKLEAKLRPSYRFLNVTLADGSIGYAKLALPPNFDESKKYPLLVLVYGGPNSVRVDNSFLVGFEAFMTTTREVIYAYIDGRGTGQKGKKLLFTVNNDLGDHEVEDQIFVTEWMQNNLTFIDPNRTAIWGWSYGGYMTAKTIEQDDKHVFQCGVSVAPVTSWLFYDTIYTERYMGLPTVDDNLKNYNISSVFNRLQNFRTHDYLLIHGSGDDNVHYQNSLVFSKLLQHADIQFEEQTYTDENHSIGNAAPHLYLTIDDFLNRCLKINVNS</sequence>
<evidence type="ECO:0000313" key="8">
    <source>
        <dbReference type="RefSeq" id="XP_030377512.1"/>
    </source>
</evidence>
<dbReference type="OrthoDB" id="16520at2759"/>
<keyword evidence="7" id="KW-1185">Reference proteome</keyword>
<dbReference type="GeneID" id="115626316"/>
<evidence type="ECO:0000256" key="4">
    <source>
        <dbReference type="SAM" id="SignalP"/>
    </source>
</evidence>
<dbReference type="GO" id="GO:0008236">
    <property type="term" value="F:serine-type peptidase activity"/>
    <property type="evidence" value="ECO:0007669"/>
    <property type="project" value="InterPro"/>
</dbReference>
<evidence type="ECO:0000256" key="2">
    <source>
        <dbReference type="ARBA" id="ARBA00023180"/>
    </source>
</evidence>
<reference evidence="8" key="1">
    <citation type="submission" date="2025-08" db="UniProtKB">
        <authorList>
            <consortium name="RefSeq"/>
        </authorList>
    </citation>
    <scope>IDENTIFICATION</scope>
    <source>
        <strain evidence="8">11010-0011.00</strain>
        <tissue evidence="8">Whole body</tissue>
    </source>
</reference>
<keyword evidence="4" id="KW-0732">Signal</keyword>
<dbReference type="InterPro" id="IPR002469">
    <property type="entry name" value="Peptidase_S9B_N"/>
</dbReference>
<dbReference type="Pfam" id="PF00930">
    <property type="entry name" value="DPPIV_N"/>
    <property type="match status" value="1"/>
</dbReference>
<comment type="similarity">
    <text evidence="1">Belongs to the peptidase S9B family. DPPIV subfamily.</text>
</comment>
<dbReference type="FunFam" id="3.40.50.1820:FF:000003">
    <property type="entry name" value="Dipeptidyl peptidase 4"/>
    <property type="match status" value="1"/>
</dbReference>
<evidence type="ECO:0000259" key="6">
    <source>
        <dbReference type="Pfam" id="PF00930"/>
    </source>
</evidence>
<feature type="chain" id="PRO_5026839461" description="Venom dipeptidyl peptidase 4" evidence="4">
    <location>
        <begin position="23"/>
        <end position="756"/>
    </location>
</feature>
<gene>
    <name evidence="8" type="primary">LOC115626316</name>
</gene>
<dbReference type="Gene3D" id="3.40.50.1820">
    <property type="entry name" value="alpha/beta hydrolase"/>
    <property type="match status" value="1"/>
</dbReference>
<evidence type="ECO:0000256" key="3">
    <source>
        <dbReference type="ARBA" id="ARBA00072929"/>
    </source>
</evidence>
<dbReference type="GO" id="GO:0006508">
    <property type="term" value="P:proteolysis"/>
    <property type="evidence" value="ECO:0007669"/>
    <property type="project" value="InterPro"/>
</dbReference>
<dbReference type="Pfam" id="PF00326">
    <property type="entry name" value="Peptidase_S9"/>
    <property type="match status" value="1"/>
</dbReference>
<keyword evidence="2" id="KW-0325">Glycoprotein</keyword>
<dbReference type="RefSeq" id="XP_030377512.1">
    <property type="nucleotide sequence ID" value="XM_030521652.1"/>
</dbReference>
<dbReference type="Proteomes" id="UP000504634">
    <property type="component" value="Unplaced"/>
</dbReference>
<dbReference type="PANTHER" id="PTHR11731">
    <property type="entry name" value="PROTEASE FAMILY S9B,C DIPEPTIDYL-PEPTIDASE IV-RELATED"/>
    <property type="match status" value="1"/>
</dbReference>
<accession>A0A6J2TRC8</accession>
<feature type="domain" description="Peptidase S9 prolyl oligopeptidase catalytic" evidence="5">
    <location>
        <begin position="551"/>
        <end position="751"/>
    </location>
</feature>